<sequence>MGINVGANHPPPLHLKILAGLVTGLVGIAAASPTDLVKIRLQAERTRGLTGEPPRYRGTWDAFRKIYKYEGIRGFWSGVVPNMVRNSVINACELATYDQIKQTVLEYNLLQDGVGCHIASASGAGFTAAFVGSPVDVLKTRLMNQSNNMKQYNGVIHAFVTILRTEGFTAFYKGFTANASRIMSWNIVMFMAFEQIKRFAKNI</sequence>
<evidence type="ECO:0000256" key="3">
    <source>
        <dbReference type="ARBA" id="ARBA00022448"/>
    </source>
</evidence>
<dbReference type="InterPro" id="IPR002067">
    <property type="entry name" value="MCP"/>
</dbReference>
<comment type="similarity">
    <text evidence="2 9">Belongs to the mitochondrial carrier (TC 2.A.29) family.</text>
</comment>
<gene>
    <name evidence="11" type="primary">UCP3</name>
    <name evidence="12" type="synonym">UCP3_1</name>
    <name evidence="11" type="ORF">CM83_5635</name>
    <name evidence="12" type="ORF">g.14948</name>
</gene>
<dbReference type="PROSITE" id="PS50920">
    <property type="entry name" value="SOLCAR"/>
    <property type="match status" value="2"/>
</dbReference>
<evidence type="ECO:0000256" key="1">
    <source>
        <dbReference type="ARBA" id="ARBA00004141"/>
    </source>
</evidence>
<feature type="repeat" description="Solcar" evidence="8">
    <location>
        <begin position="112"/>
        <end position="199"/>
    </location>
</feature>
<evidence type="ECO:0000256" key="8">
    <source>
        <dbReference type="PROSITE-ProRule" id="PRU00282"/>
    </source>
</evidence>
<evidence type="ECO:0000256" key="5">
    <source>
        <dbReference type="ARBA" id="ARBA00022737"/>
    </source>
</evidence>
<reference evidence="12" key="3">
    <citation type="journal article" date="2016" name="Gigascience">
        <title>De novo construction of an expanded transcriptome assembly for the western tarnished plant bug, Lygus hesperus.</title>
        <authorList>
            <person name="Tassone E.E."/>
            <person name="Geib S.M."/>
            <person name="Hall B."/>
            <person name="Fabrick J.A."/>
            <person name="Brent C.S."/>
            <person name="Hull J.J."/>
        </authorList>
    </citation>
    <scope>NUCLEOTIDE SEQUENCE</scope>
</reference>
<dbReference type="EMBL" id="GBHO01006873">
    <property type="protein sequence ID" value="JAG36731.1"/>
    <property type="molecule type" value="Transcribed_RNA"/>
</dbReference>
<keyword evidence="5" id="KW-0677">Repeat</keyword>
<evidence type="ECO:0000256" key="2">
    <source>
        <dbReference type="ARBA" id="ARBA00006375"/>
    </source>
</evidence>
<dbReference type="Pfam" id="PF00153">
    <property type="entry name" value="Mito_carr"/>
    <property type="match status" value="2"/>
</dbReference>
<evidence type="ECO:0000256" key="10">
    <source>
        <dbReference type="SAM" id="Phobius"/>
    </source>
</evidence>
<keyword evidence="6 10" id="KW-1133">Transmembrane helix</keyword>
<evidence type="ECO:0000256" key="4">
    <source>
        <dbReference type="ARBA" id="ARBA00022692"/>
    </source>
</evidence>
<reference evidence="11" key="1">
    <citation type="journal article" date="2014" name="PLoS ONE">
        <title>Transcriptome-Based Identification of ABC Transporters in the Western Tarnished Plant Bug Lygus hesperus.</title>
        <authorList>
            <person name="Hull J.J."/>
            <person name="Chaney K."/>
            <person name="Geib S.M."/>
            <person name="Fabrick J.A."/>
            <person name="Brent C.S."/>
            <person name="Walsh D."/>
            <person name="Lavine L.C."/>
        </authorList>
    </citation>
    <scope>NUCLEOTIDE SEQUENCE</scope>
</reference>
<name>A0A0A9YYM4_LYGHE</name>
<keyword evidence="3 9" id="KW-0813">Transport</keyword>
<dbReference type="EMBL" id="GDHC01003683">
    <property type="protein sequence ID" value="JAQ14946.1"/>
    <property type="molecule type" value="Transcribed_RNA"/>
</dbReference>
<dbReference type="InterPro" id="IPR018108">
    <property type="entry name" value="MCP_transmembrane"/>
</dbReference>
<dbReference type="InterPro" id="IPR023395">
    <property type="entry name" value="MCP_dom_sf"/>
</dbReference>
<dbReference type="InterPro" id="IPR050391">
    <property type="entry name" value="Mito_Metabolite_Transporter"/>
</dbReference>
<feature type="transmembrane region" description="Helical" evidence="10">
    <location>
        <begin position="17"/>
        <end position="37"/>
    </location>
</feature>
<dbReference type="PRINTS" id="PR00784">
    <property type="entry name" value="MTUNCOUPLING"/>
</dbReference>
<proteinExistence type="inferred from homology"/>
<evidence type="ECO:0000313" key="11">
    <source>
        <dbReference type="EMBL" id="JAG36731.1"/>
    </source>
</evidence>
<comment type="subcellular location">
    <subcellularLocation>
        <location evidence="1">Membrane</location>
        <topology evidence="1">Multi-pass membrane protein</topology>
    </subcellularLocation>
</comment>
<dbReference type="Gene3D" id="1.50.40.10">
    <property type="entry name" value="Mitochondrial carrier domain"/>
    <property type="match status" value="1"/>
</dbReference>
<feature type="repeat" description="Solcar" evidence="8">
    <location>
        <begin position="11"/>
        <end position="103"/>
    </location>
</feature>
<dbReference type="AlphaFoldDB" id="A0A0A9YYM4"/>
<dbReference type="PANTHER" id="PTHR45618">
    <property type="entry name" value="MITOCHONDRIAL DICARBOXYLATE CARRIER-RELATED"/>
    <property type="match status" value="1"/>
</dbReference>
<evidence type="ECO:0000313" key="12">
    <source>
        <dbReference type="EMBL" id="JAQ14946.1"/>
    </source>
</evidence>
<evidence type="ECO:0000256" key="6">
    <source>
        <dbReference type="ARBA" id="ARBA00022989"/>
    </source>
</evidence>
<evidence type="ECO:0000256" key="9">
    <source>
        <dbReference type="RuleBase" id="RU000488"/>
    </source>
</evidence>
<reference evidence="11" key="2">
    <citation type="submission" date="2014-07" db="EMBL/GenBank/DDBJ databases">
        <authorList>
            <person name="Hull J."/>
        </authorList>
    </citation>
    <scope>NUCLEOTIDE SEQUENCE</scope>
</reference>
<keyword evidence="7 8" id="KW-0472">Membrane</keyword>
<dbReference type="GO" id="GO:0055085">
    <property type="term" value="P:transmembrane transport"/>
    <property type="evidence" value="ECO:0007669"/>
    <property type="project" value="InterPro"/>
</dbReference>
<keyword evidence="4 8" id="KW-0812">Transmembrane</keyword>
<evidence type="ECO:0000256" key="7">
    <source>
        <dbReference type="ARBA" id="ARBA00023136"/>
    </source>
</evidence>
<accession>A0A0A9YYM4</accession>
<organism evidence="11">
    <name type="scientific">Lygus hesperus</name>
    <name type="common">Western plant bug</name>
    <dbReference type="NCBI Taxonomy" id="30085"/>
    <lineage>
        <taxon>Eukaryota</taxon>
        <taxon>Metazoa</taxon>
        <taxon>Ecdysozoa</taxon>
        <taxon>Arthropoda</taxon>
        <taxon>Hexapoda</taxon>
        <taxon>Insecta</taxon>
        <taxon>Pterygota</taxon>
        <taxon>Neoptera</taxon>
        <taxon>Paraneoptera</taxon>
        <taxon>Hemiptera</taxon>
        <taxon>Heteroptera</taxon>
        <taxon>Panheteroptera</taxon>
        <taxon>Cimicomorpha</taxon>
        <taxon>Miridae</taxon>
        <taxon>Mirini</taxon>
        <taxon>Lygus</taxon>
    </lineage>
</organism>
<dbReference type="SUPFAM" id="SSF103506">
    <property type="entry name" value="Mitochondrial carrier"/>
    <property type="match status" value="1"/>
</dbReference>
<dbReference type="GO" id="GO:0016020">
    <property type="term" value="C:membrane"/>
    <property type="evidence" value="ECO:0007669"/>
    <property type="project" value="UniProtKB-SubCell"/>
</dbReference>
<protein>
    <submittedName>
        <fullName evidence="11">Mitochondrial uncoupling protein 3</fullName>
    </submittedName>
</protein>